<evidence type="ECO:0000313" key="3">
    <source>
        <dbReference type="Proteomes" id="UP000316425"/>
    </source>
</evidence>
<protein>
    <recommendedName>
        <fullName evidence="4">DUF4825 domain-containing protein</fullName>
    </recommendedName>
</protein>
<comment type="caution">
    <text evidence="2">The sequence shown here is derived from an EMBL/GenBank/DDBJ whole genome shotgun (WGS) entry which is preliminary data.</text>
</comment>
<evidence type="ECO:0008006" key="4">
    <source>
        <dbReference type="Google" id="ProtNLM"/>
    </source>
</evidence>
<feature type="chain" id="PRO_5022154684" description="DUF4825 domain-containing protein" evidence="1">
    <location>
        <begin position="23"/>
        <end position="365"/>
    </location>
</feature>
<sequence>MKVKFILFITSLFVLSACTNSAASSESYKVGLPEEFSPAMLEFLATYSMPMYSTIHKQDEDGFTYSHFNVENNPERIDYFITSKKEVANHFASLIQSDNQETRFNELTKDFESVMEPIEEYPEIELGEDNLLTLRSGDKETSIELAEKFNWNPEDELVVSIPRLSDKSIFLLLKNTDASGENRNGYILLSKDLTSSFVVGNRDSFLKNLNNGELNEFKDLLLLNEQYALIPGDTHILDYENKTTHDLDATKNKISRDGKYVWLGGNKESLKKGTHQLQRTEDYIAGSEDYYAEIQLDYDDITDELQIESAGVDASRIVYFNEGLVILYLRFNSAITGTAGTTNVIFELSEDQENLTFYLADLGLQ</sequence>
<accession>A0A556PDV4</accession>
<dbReference type="EMBL" id="VMHE01000018">
    <property type="protein sequence ID" value="TSJ62581.1"/>
    <property type="molecule type" value="Genomic_DNA"/>
</dbReference>
<reference evidence="2 3" key="1">
    <citation type="submission" date="2019-07" db="EMBL/GenBank/DDBJ databases">
        <title>Allobacillus sp. nov. SKP isolated from shrimp paste of Euphausiacea.</title>
        <authorList>
            <person name="Kanchanasin P."/>
            <person name="Tanasupawat S."/>
            <person name="Shi W."/>
            <person name="Wu L."/>
            <person name="Ma J."/>
        </authorList>
    </citation>
    <scope>NUCLEOTIDE SEQUENCE [LARGE SCALE GENOMIC DNA]</scope>
    <source>
        <strain evidence="2 3">SKP4-8</strain>
    </source>
</reference>
<feature type="signal peptide" evidence="1">
    <location>
        <begin position="1"/>
        <end position="22"/>
    </location>
</feature>
<name>A0A556PDV4_9BACI</name>
<keyword evidence="3" id="KW-1185">Reference proteome</keyword>
<evidence type="ECO:0000256" key="1">
    <source>
        <dbReference type="SAM" id="SignalP"/>
    </source>
</evidence>
<dbReference type="PROSITE" id="PS51257">
    <property type="entry name" value="PROKAR_LIPOPROTEIN"/>
    <property type="match status" value="1"/>
</dbReference>
<keyword evidence="1" id="KW-0732">Signal</keyword>
<evidence type="ECO:0000313" key="2">
    <source>
        <dbReference type="EMBL" id="TSJ62581.1"/>
    </source>
</evidence>
<proteinExistence type="predicted"/>
<dbReference type="Proteomes" id="UP000316425">
    <property type="component" value="Unassembled WGS sequence"/>
</dbReference>
<dbReference type="AlphaFoldDB" id="A0A556PDV4"/>
<organism evidence="2 3">
    <name type="scientific">Allobacillus salarius</name>
    <dbReference type="NCBI Taxonomy" id="1955272"/>
    <lineage>
        <taxon>Bacteria</taxon>
        <taxon>Bacillati</taxon>
        <taxon>Bacillota</taxon>
        <taxon>Bacilli</taxon>
        <taxon>Bacillales</taxon>
        <taxon>Bacillaceae</taxon>
        <taxon>Allobacillus</taxon>
    </lineage>
</organism>
<dbReference type="RefSeq" id="WP_144089146.1">
    <property type="nucleotide sequence ID" value="NZ_VMHE01000018.1"/>
</dbReference>
<gene>
    <name evidence="2" type="ORF">FPQ13_09715</name>
</gene>
<dbReference type="OrthoDB" id="2936477at2"/>